<comment type="function">
    <text evidence="2">PPIase that acts as a histone chaperone. Histone proline isomerase that increases the rate of cis-trans isomerization at prolines on the histone H3 N-terminal tail. Proline isomerization influences H3 methylation thereby regulating gene expression.</text>
</comment>
<reference evidence="10 11" key="1">
    <citation type="submission" date="2015-05" db="EMBL/GenBank/DDBJ databases">
        <title>Distinctive expansion of gene families associated with plant cell wall degradation and secondary metabolism in the genomes of grapevine trunk pathogens.</title>
        <authorList>
            <person name="Lawrence D.P."/>
            <person name="Travadon R."/>
            <person name="Rolshausen P.E."/>
            <person name="Baumgartner K."/>
        </authorList>
    </citation>
    <scope>NUCLEOTIDE SEQUENCE [LARGE SCALE GENOMIC DNA]</scope>
    <source>
        <strain evidence="10">UCRPC4</strain>
    </source>
</reference>
<dbReference type="Gene3D" id="2.60.120.340">
    <property type="entry name" value="Nucleoplasmin core domain"/>
    <property type="match status" value="1"/>
</dbReference>
<evidence type="ECO:0000256" key="7">
    <source>
        <dbReference type="PROSITE-ProRule" id="PRU00277"/>
    </source>
</evidence>
<dbReference type="OrthoDB" id="77911at2759"/>
<dbReference type="Proteomes" id="UP000053317">
    <property type="component" value="Unassembled WGS sequence"/>
</dbReference>
<dbReference type="InterPro" id="IPR041232">
    <property type="entry name" value="NPL"/>
</dbReference>
<evidence type="ECO:0000256" key="8">
    <source>
        <dbReference type="SAM" id="MobiDB-lite"/>
    </source>
</evidence>
<evidence type="ECO:0000256" key="4">
    <source>
        <dbReference type="ARBA" id="ARBA00011865"/>
    </source>
</evidence>
<dbReference type="PANTHER" id="PTHR43811">
    <property type="entry name" value="FKBP-TYPE PEPTIDYL-PROLYL CIS-TRANS ISOMERASE FKPA"/>
    <property type="match status" value="1"/>
</dbReference>
<feature type="compositionally biased region" description="Acidic residues" evidence="8">
    <location>
        <begin position="67"/>
        <end position="98"/>
    </location>
</feature>
<feature type="compositionally biased region" description="Basic and acidic residues" evidence="8">
    <location>
        <begin position="267"/>
        <end position="282"/>
    </location>
</feature>
<feature type="compositionally biased region" description="Acidic residues" evidence="8">
    <location>
        <begin position="231"/>
        <end position="266"/>
    </location>
</feature>
<dbReference type="EC" id="5.2.1.8" evidence="7"/>
<dbReference type="InterPro" id="IPR001179">
    <property type="entry name" value="PPIase_FKBP_dom"/>
</dbReference>
<evidence type="ECO:0000256" key="2">
    <source>
        <dbReference type="ARBA" id="ARBA00002221"/>
    </source>
</evidence>
<dbReference type="Pfam" id="PF00254">
    <property type="entry name" value="FKBP_C"/>
    <property type="match status" value="1"/>
</dbReference>
<dbReference type="SUPFAM" id="SSF54534">
    <property type="entry name" value="FKBP-like"/>
    <property type="match status" value="1"/>
</dbReference>
<feature type="compositionally biased region" description="Basic and acidic residues" evidence="8">
    <location>
        <begin position="370"/>
        <end position="384"/>
    </location>
</feature>
<evidence type="ECO:0000313" key="10">
    <source>
        <dbReference type="EMBL" id="KKY17518.1"/>
    </source>
</evidence>
<comment type="subunit">
    <text evidence="4">Binds to histones H3 and H4.</text>
</comment>
<accession>A0A0G2G0M7</accession>
<evidence type="ECO:0000313" key="11">
    <source>
        <dbReference type="Proteomes" id="UP000053317"/>
    </source>
</evidence>
<feature type="domain" description="PPIase FKBP-type" evidence="9">
    <location>
        <begin position="414"/>
        <end position="501"/>
    </location>
</feature>
<dbReference type="PANTHER" id="PTHR43811:SF19">
    <property type="entry name" value="39 KDA FK506-BINDING NUCLEAR PROTEIN"/>
    <property type="match status" value="1"/>
</dbReference>
<feature type="compositionally biased region" description="Basic and acidic residues" evidence="8">
    <location>
        <begin position="103"/>
        <end position="114"/>
    </location>
</feature>
<dbReference type="FunFam" id="3.10.50.40:FF:000006">
    <property type="entry name" value="Peptidyl-prolyl cis-trans isomerase"/>
    <property type="match status" value="1"/>
</dbReference>
<dbReference type="GO" id="GO:0000785">
    <property type="term" value="C:chromatin"/>
    <property type="evidence" value="ECO:0007669"/>
    <property type="project" value="TreeGrafter"/>
</dbReference>
<feature type="compositionally biased region" description="Acidic residues" evidence="8">
    <location>
        <begin position="123"/>
        <end position="138"/>
    </location>
</feature>
<evidence type="ECO:0000256" key="3">
    <source>
        <dbReference type="ARBA" id="ARBA00007838"/>
    </source>
</evidence>
<evidence type="ECO:0000256" key="5">
    <source>
        <dbReference type="ARBA" id="ARBA00023110"/>
    </source>
</evidence>
<evidence type="ECO:0000259" key="9">
    <source>
        <dbReference type="PROSITE" id="PS50059"/>
    </source>
</evidence>
<comment type="caution">
    <text evidence="10">The sequence shown here is derived from an EMBL/GenBank/DDBJ whole genome shotgun (WGS) entry which is preliminary data.</text>
</comment>
<evidence type="ECO:0000256" key="6">
    <source>
        <dbReference type="ARBA" id="ARBA00023235"/>
    </source>
</evidence>
<dbReference type="EMBL" id="LCWF01000143">
    <property type="protein sequence ID" value="KKY17518.1"/>
    <property type="molecule type" value="Genomic_DNA"/>
</dbReference>
<dbReference type="AlphaFoldDB" id="A0A0G2G0M7"/>
<comment type="catalytic activity">
    <reaction evidence="1 7">
        <text>[protein]-peptidylproline (omega=180) = [protein]-peptidylproline (omega=0)</text>
        <dbReference type="Rhea" id="RHEA:16237"/>
        <dbReference type="Rhea" id="RHEA-COMP:10747"/>
        <dbReference type="Rhea" id="RHEA-COMP:10748"/>
        <dbReference type="ChEBI" id="CHEBI:83833"/>
        <dbReference type="ChEBI" id="CHEBI:83834"/>
        <dbReference type="EC" id="5.2.1.8"/>
    </reaction>
</comment>
<name>A0A0G2G0M7_PHACM</name>
<dbReference type="GO" id="GO:0005730">
    <property type="term" value="C:nucleolus"/>
    <property type="evidence" value="ECO:0007669"/>
    <property type="project" value="TreeGrafter"/>
</dbReference>
<comment type="similarity">
    <text evidence="3">Belongs to the FKBP-type PPIase family. FKBP3/4 subfamily.</text>
</comment>
<keyword evidence="11" id="KW-1185">Reference proteome</keyword>
<keyword evidence="6 7" id="KW-0413">Isomerase</keyword>
<dbReference type="InterPro" id="IPR046357">
    <property type="entry name" value="PPIase_dom_sf"/>
</dbReference>
<sequence length="501" mass="54511">MSGTQPVAVYALKVPPGEILIPAVPDFAAMFRVSMAAIDPSAAPDFDDVEDTTRPKATLKIVRFPDDLIDESDSEDDYAWSDEDDEEDDGESSDEEENGGPSDKSKRPSKKDIMKALAKAEAMEDEDDEADSESEDDEAAARAILSKIKKGKAKSTGSEDEDSDEDDDDDESIEVEEIVVCTLDPEKHYQQPLDIVVGERERIFFKVTGTHTVHLTGNYVIPMDDGQASLYDDDDEDEDDYDLSPGEDELDELEDDEESDELDDVDDPRVMEVDSDKEEAPKLVKSGSKGKNKRPADDSEEDANLDDLIAKAGEGNGKLSKSQQKKLKKQKTNDGEAVTSEAAKPAANGEKKVQFAKNLEQGPTPSPAPKETKKDDKKEEKKETGTTGSLGIKTIQGVVIDDKKLGKGPAAKKGNKVGMRYIGKLENGKVFDSNKKGKPFQFKLGAGEVIKGWDIGIAGLAVGGERRITIPAHLGYGSRGAPPDIPPNSKLIFDVKMLEIK</sequence>
<gene>
    <name evidence="10" type="ORF">UCRPC4_g05491</name>
</gene>
<feature type="compositionally biased region" description="Acidic residues" evidence="8">
    <location>
        <begin position="158"/>
        <end position="176"/>
    </location>
</feature>
<dbReference type="PIRSF" id="PIRSF001473">
    <property type="entry name" value="FK506-bp_FPR3"/>
    <property type="match status" value="1"/>
</dbReference>
<feature type="region of interest" description="Disordered" evidence="8">
    <location>
        <begin position="222"/>
        <end position="388"/>
    </location>
</feature>
<feature type="region of interest" description="Disordered" evidence="8">
    <location>
        <begin position="65"/>
        <end position="176"/>
    </location>
</feature>
<keyword evidence="5 7" id="KW-0697">Rotamase</keyword>
<organism evidence="10 11">
    <name type="scientific">Phaeomoniella chlamydospora</name>
    <name type="common">Phaeoacremonium chlamydosporum</name>
    <dbReference type="NCBI Taxonomy" id="158046"/>
    <lineage>
        <taxon>Eukaryota</taxon>
        <taxon>Fungi</taxon>
        <taxon>Dikarya</taxon>
        <taxon>Ascomycota</taxon>
        <taxon>Pezizomycotina</taxon>
        <taxon>Eurotiomycetes</taxon>
        <taxon>Chaetothyriomycetidae</taxon>
        <taxon>Phaeomoniellales</taxon>
        <taxon>Phaeomoniellaceae</taxon>
        <taxon>Phaeomoniella</taxon>
    </lineage>
</organism>
<protein>
    <recommendedName>
        <fullName evidence="7">peptidylprolyl isomerase</fullName>
        <ecNumber evidence="7">5.2.1.8</ecNumber>
    </recommendedName>
</protein>
<dbReference type="Gene3D" id="3.10.50.40">
    <property type="match status" value="1"/>
</dbReference>
<dbReference type="InterPro" id="IPR023566">
    <property type="entry name" value="PPIase_Fpr3/Fpr4-like"/>
</dbReference>
<dbReference type="GO" id="GO:0003755">
    <property type="term" value="F:peptidyl-prolyl cis-trans isomerase activity"/>
    <property type="evidence" value="ECO:0007669"/>
    <property type="project" value="UniProtKB-KW"/>
</dbReference>
<evidence type="ECO:0000256" key="1">
    <source>
        <dbReference type="ARBA" id="ARBA00000971"/>
    </source>
</evidence>
<reference evidence="10 11" key="2">
    <citation type="submission" date="2015-05" db="EMBL/GenBank/DDBJ databases">
        <authorList>
            <person name="Morales-Cruz A."/>
            <person name="Amrine K.C."/>
            <person name="Cantu D."/>
        </authorList>
    </citation>
    <scope>NUCLEOTIDE SEQUENCE [LARGE SCALE GENOMIC DNA]</scope>
    <source>
        <strain evidence="10">UCRPC4</strain>
    </source>
</reference>
<dbReference type="Pfam" id="PF17800">
    <property type="entry name" value="NPL"/>
    <property type="match status" value="1"/>
</dbReference>
<proteinExistence type="inferred from homology"/>
<dbReference type="PROSITE" id="PS50059">
    <property type="entry name" value="FKBP_PPIASE"/>
    <property type="match status" value="1"/>
</dbReference>